<dbReference type="Gene3D" id="2.60.40.4070">
    <property type="match status" value="1"/>
</dbReference>
<feature type="compositionally biased region" description="Polar residues" evidence="1">
    <location>
        <begin position="344"/>
        <end position="353"/>
    </location>
</feature>
<accession>A0A7L7L7G9</accession>
<sequence length="1202" mass="129435">MWTLSGMGGDKTEAPKGKGADYWVVKLNATGTKVWDKTIGSNQIDVLTSLEQTVDGGYILGGYSSSGVGGDKSEANKGSVNSTDYWIVKLDSSNRLNQNITFNPILDKTYGDAPFALYAKASSDLPITFRVVTGAATLNGNILTLTGPGIITIEALQAGNAIYNPASAIQTFFVELTNPINLWDKTLGGYNPDVLTAMVTTPGGGYLLGGSSESGKSGDKSEASRGGSDYWVVKVDQQGNKLWDKTFGGNDRDELTALIPTADGGYLLGGRSRSGKSGEKSEESRGQNDYWIIKIDGNGQKIWDKTLGGNEYDYLSTLVALPDNSFLLGGSSSSGKNGDKSEPNRGTPNQNGYPATDFWLVKIDAQGAKLWDKTFGGSSSDGLTAIIATPDGGFLLGGSSASDENGDKSQDRRGVEDYWVVRVSENGTKLWDKTFGGITETYQLDNCEGSCLREIGHSVLTTLLLTPDGGYLLGGYSNADKGADKTDSNLGYSIDNADLRDYWEVKIDSKGTKLWDKTYGGIAVEKSDNSTGYFITGNSVLRSMVAAPDGNYLLAGTSDSDKGRDKSEGSKCGEIIEYPAEDGGYYTFFPSAEDYWLVKIDGNGTKKWDKTYGSEDYDELATIIATPEGYVLAGSSAAYGIGGDKSEASRDTTFQYASGKRDYWVIKLKEELPSMVQWEKRYGGSGKDNLTAIIKTSDGGYLSGGYSTSEMSGDKSQASQGKNDYWIVKSDKDGKKLWNKRYGGTDEDYLNTLIQTSDGGYLLGGSSLSGNGGDKTEASRGSRDYWIVKISSTGVKQWDKRFGGSGVEELQKVLQLATGEYILAGMSNSPVSGDKSQASRGEQDYWLMKIDKNGKKLWDKTYGGSLNENLEALALTLDGGFLLGGSSLSGISGDKTQASWGGSDYWIVRVNDKGTKLWDKRFGGAGEDNLMDLGSTRTATGNFFLAGHSTSGAQGDFSQSSQGGKDFWMLKINGEGTKIWDKRFGGSGHEGLRTILLTTDGGYLLAGRSESGISGDKTQPNWGSSDYWIVKTSSTGVKQWDKRFGGSGYEENRMALHTSDGGYLLGGRSDSGVSGDRTQPSQGGTDYWLVKVTPEATSIVAEREAMPLTEPVVEAELHSLTIYPNPAQDQVNIRFIIPQTQTATVQVYDSQGREVATLFQGQAQANQLYQLHWHARNQAAGMYLLRLHTLGKSQISKLLLTR</sequence>
<protein>
    <submittedName>
        <fullName evidence="3">T9SS type A sorting domain-containing protein</fullName>
    </submittedName>
</protein>
<evidence type="ECO:0000313" key="4">
    <source>
        <dbReference type="Proteomes" id="UP000514509"/>
    </source>
</evidence>
<feature type="region of interest" description="Disordered" evidence="1">
    <location>
        <begin position="1066"/>
        <end position="1085"/>
    </location>
</feature>
<dbReference type="PANTHER" id="PTHR42754:SF1">
    <property type="entry name" value="LIPOPROTEIN"/>
    <property type="match status" value="1"/>
</dbReference>
<feature type="domain" description="Secretion system C-terminal sorting" evidence="2">
    <location>
        <begin position="1122"/>
        <end position="1199"/>
    </location>
</feature>
<feature type="region of interest" description="Disordered" evidence="1">
    <location>
        <begin position="330"/>
        <end position="353"/>
    </location>
</feature>
<dbReference type="AlphaFoldDB" id="A0A7L7L7G9"/>
<dbReference type="KEGG" id="add:HUW48_12370"/>
<evidence type="ECO:0000259" key="2">
    <source>
        <dbReference type="Pfam" id="PF18962"/>
    </source>
</evidence>
<organism evidence="3 4">
    <name type="scientific">Adhaeribacter radiodurans</name>
    <dbReference type="NCBI Taxonomy" id="2745197"/>
    <lineage>
        <taxon>Bacteria</taxon>
        <taxon>Pseudomonadati</taxon>
        <taxon>Bacteroidota</taxon>
        <taxon>Cytophagia</taxon>
        <taxon>Cytophagales</taxon>
        <taxon>Hymenobacteraceae</taxon>
        <taxon>Adhaeribacter</taxon>
    </lineage>
</organism>
<dbReference type="InterPro" id="IPR011047">
    <property type="entry name" value="Quinoprotein_ADH-like_sf"/>
</dbReference>
<feature type="compositionally biased region" description="Low complexity" evidence="1">
    <location>
        <begin position="1066"/>
        <end position="1077"/>
    </location>
</feature>
<reference evidence="3 4" key="1">
    <citation type="submission" date="2020-08" db="EMBL/GenBank/DDBJ databases">
        <title>Adhaeribacter dokdonensis sp. nov., isolated from the rhizosphere of Elymus tsukushiensis, a plant native to the Dokdo Islands, Republic of Korea.</title>
        <authorList>
            <person name="Ghim S.Y."/>
        </authorList>
    </citation>
    <scope>NUCLEOTIDE SEQUENCE [LARGE SCALE GENOMIC DNA]</scope>
    <source>
        <strain evidence="3 4">KUDC8001</strain>
    </source>
</reference>
<dbReference type="InterPro" id="IPR026444">
    <property type="entry name" value="Secre_tail"/>
</dbReference>
<dbReference type="PANTHER" id="PTHR42754">
    <property type="entry name" value="ENDOGLUCANASE"/>
    <property type="match status" value="1"/>
</dbReference>
<dbReference type="Pfam" id="PF18962">
    <property type="entry name" value="Por_Secre_tail"/>
    <property type="match status" value="1"/>
</dbReference>
<dbReference type="SUPFAM" id="SSF50998">
    <property type="entry name" value="Quinoprotein alcohol dehydrogenase-like"/>
    <property type="match status" value="1"/>
</dbReference>
<dbReference type="RefSeq" id="WP_182415963.1">
    <property type="nucleotide sequence ID" value="NZ_CP055153.1"/>
</dbReference>
<dbReference type="NCBIfam" id="TIGR04183">
    <property type="entry name" value="Por_Secre_tail"/>
    <property type="match status" value="1"/>
</dbReference>
<name>A0A7L7L7G9_9BACT</name>
<keyword evidence="4" id="KW-1185">Reference proteome</keyword>
<dbReference type="Proteomes" id="UP000514509">
    <property type="component" value="Chromosome"/>
</dbReference>
<evidence type="ECO:0000313" key="3">
    <source>
        <dbReference type="EMBL" id="QMU28781.1"/>
    </source>
</evidence>
<dbReference type="EMBL" id="CP055153">
    <property type="protein sequence ID" value="QMU28781.1"/>
    <property type="molecule type" value="Genomic_DNA"/>
</dbReference>
<proteinExistence type="predicted"/>
<gene>
    <name evidence="3" type="ORF">HUW48_12370</name>
</gene>
<evidence type="ECO:0000256" key="1">
    <source>
        <dbReference type="SAM" id="MobiDB-lite"/>
    </source>
</evidence>